<name>A0A455UF89_9GAMM</name>
<reference evidence="1 2" key="1">
    <citation type="journal article" date="2019" name="Microbiol. Resour. Announc.">
        <title>Complete Genome Sequence of Halomonas sulfidaeris Strain Esulfide1 Isolated from a Metal Sulfide Rock at a Depth of 2,200 Meters, Obtained Using Nanopore Sequencing.</title>
        <authorList>
            <person name="Saito M."/>
            <person name="Nishigata A."/>
            <person name="Galipon J."/>
            <person name="Arakawa K."/>
        </authorList>
    </citation>
    <scope>NUCLEOTIDE SEQUENCE [LARGE SCALE GENOMIC DNA]</scope>
    <source>
        <strain evidence="1 2">ATCC BAA-803</strain>
    </source>
</reference>
<proteinExistence type="predicted"/>
<organism evidence="1 2">
    <name type="scientific">Vreelandella sulfidaeris</name>
    <dbReference type="NCBI Taxonomy" id="115553"/>
    <lineage>
        <taxon>Bacteria</taxon>
        <taxon>Pseudomonadati</taxon>
        <taxon>Pseudomonadota</taxon>
        <taxon>Gammaproteobacteria</taxon>
        <taxon>Oceanospirillales</taxon>
        <taxon>Halomonadaceae</taxon>
        <taxon>Vreelandella</taxon>
    </lineage>
</organism>
<accession>A0A455UF89</accession>
<sequence length="63" mass="6655">MEVLKASEQALNAGALTELLVDVADDYEVTLCPSGATDTLAVTVHLPADKQRELLTRSAGITK</sequence>
<protein>
    <submittedName>
        <fullName evidence="1">Uncharacterized protein</fullName>
    </submittedName>
</protein>
<dbReference type="KEGG" id="hsr:HSBAA_31100"/>
<dbReference type="EMBL" id="AP019514">
    <property type="protein sequence ID" value="BBI61804.1"/>
    <property type="molecule type" value="Genomic_DNA"/>
</dbReference>
<gene>
    <name evidence="1" type="ORF">HSBAA_31100</name>
</gene>
<evidence type="ECO:0000313" key="1">
    <source>
        <dbReference type="EMBL" id="BBI61804.1"/>
    </source>
</evidence>
<dbReference type="Proteomes" id="UP000320231">
    <property type="component" value="Chromosome"/>
</dbReference>
<evidence type="ECO:0000313" key="2">
    <source>
        <dbReference type="Proteomes" id="UP000320231"/>
    </source>
</evidence>
<dbReference type="AlphaFoldDB" id="A0A455UF89"/>